<protein>
    <submittedName>
        <fullName evidence="1">Uncharacterized protein</fullName>
    </submittedName>
</protein>
<dbReference type="GeneID" id="79869257"/>
<keyword evidence="2" id="KW-1185">Reference proteome</keyword>
<name>A0A8E2IAB8_9BACI</name>
<proteinExistence type="predicted"/>
<comment type="caution">
    <text evidence="1">The sequence shown here is derived from an EMBL/GenBank/DDBJ whole genome shotgun (WGS) entry which is preliminary data.</text>
</comment>
<dbReference type="EMBL" id="MTLA01000157">
    <property type="protein sequence ID" value="OOP67813.1"/>
    <property type="molecule type" value="Genomic_DNA"/>
</dbReference>
<organism evidence="1 2">
    <name type="scientific">Heyndrickxia oleronia</name>
    <dbReference type="NCBI Taxonomy" id="38875"/>
    <lineage>
        <taxon>Bacteria</taxon>
        <taxon>Bacillati</taxon>
        <taxon>Bacillota</taxon>
        <taxon>Bacilli</taxon>
        <taxon>Bacillales</taxon>
        <taxon>Bacillaceae</taxon>
        <taxon>Heyndrickxia</taxon>
    </lineage>
</organism>
<reference evidence="1 2" key="1">
    <citation type="submission" date="2017-01" db="EMBL/GenBank/DDBJ databases">
        <title>Draft genome sequence of Bacillus oleronius.</title>
        <authorList>
            <person name="Allam M."/>
        </authorList>
    </citation>
    <scope>NUCLEOTIDE SEQUENCE [LARGE SCALE GENOMIC DNA]</scope>
    <source>
        <strain evidence="1 2">DSM 9356</strain>
    </source>
</reference>
<dbReference type="RefSeq" id="WP_071974870.1">
    <property type="nucleotide sequence ID" value="NZ_BOQX01000006.1"/>
</dbReference>
<dbReference type="Proteomes" id="UP000189761">
    <property type="component" value="Unassembled WGS sequence"/>
</dbReference>
<evidence type="ECO:0000313" key="2">
    <source>
        <dbReference type="Proteomes" id="UP000189761"/>
    </source>
</evidence>
<dbReference type="AlphaFoldDB" id="A0A8E2IAB8"/>
<accession>A0A8E2IAB8</accession>
<sequence>MNETFNLKLNAYLLLLIIPISIVGYYFAVEKENLFFVYEWMLTVFVITLMLYSIKNVLMIRNSLIWVAISIFVFLIQFAVFALFLGPLSNFAMIIVYYLAAIISFIVYVITLIKSNKMRMVPIIFIFITGIFTFYMVFINAMWGNGF</sequence>
<evidence type="ECO:0000313" key="1">
    <source>
        <dbReference type="EMBL" id="OOP67813.1"/>
    </source>
</evidence>
<gene>
    <name evidence="1" type="ORF">BWZ43_13810</name>
</gene>